<dbReference type="AlphaFoldDB" id="A0AAX6NH71"/>
<comment type="caution">
    <text evidence="1">The sequence shown here is derived from an EMBL/GenBank/DDBJ whole genome shotgun (WGS) entry which is preliminary data.</text>
</comment>
<reference evidence="1" key="1">
    <citation type="journal article" date="2022" name="J Environ Chem Eng">
        <title>Biodegradation of petroleum oil using a constructed nonpathogenic and heavy metal-tolerant bacterial consortium isolated from marine sponges.</title>
        <authorList>
            <person name="Dechsakulwatana C."/>
            <person name="Rungsihiranrut A."/>
            <person name="Muangchinda C."/>
            <person name="Ningthoujam R."/>
            <person name="Klankeo P."/>
            <person name="Pinyakong O."/>
        </authorList>
    </citation>
    <scope>NUCLEOTIDE SEQUENCE</scope>
    <source>
        <strain evidence="1">TL01-2</strain>
    </source>
</reference>
<dbReference type="Proteomes" id="UP001269400">
    <property type="component" value="Unassembled WGS sequence"/>
</dbReference>
<organism evidence="1 2">
    <name type="scientific">Priestia aryabhattai</name>
    <name type="common">Bacillus aryabhattai</name>
    <dbReference type="NCBI Taxonomy" id="412384"/>
    <lineage>
        <taxon>Bacteria</taxon>
        <taxon>Bacillati</taxon>
        <taxon>Bacillota</taxon>
        <taxon>Bacilli</taxon>
        <taxon>Bacillales</taxon>
        <taxon>Bacillaceae</taxon>
        <taxon>Priestia</taxon>
    </lineage>
</organism>
<name>A0AAX6NH71_PRIAR</name>
<gene>
    <name evidence="1" type="ORF">O0Q50_28585</name>
</gene>
<proteinExistence type="predicted"/>
<evidence type="ECO:0000313" key="2">
    <source>
        <dbReference type="Proteomes" id="UP001269400"/>
    </source>
</evidence>
<dbReference type="EMBL" id="JAPTGD010000005">
    <property type="protein sequence ID" value="MDU9695159.1"/>
    <property type="molecule type" value="Genomic_DNA"/>
</dbReference>
<evidence type="ECO:0000313" key="1">
    <source>
        <dbReference type="EMBL" id="MDU9695159.1"/>
    </source>
</evidence>
<protein>
    <submittedName>
        <fullName evidence="1">HEPN domain-containing protein</fullName>
    </submittedName>
</protein>
<sequence length="327" mass="38002">MRAQIIANLQFLKIQQKNKGKQIQDNLRLSNSKSIVEDHFLNDGTFYRDLGKIKCDQLLENPYVYSLKENIYSEEGIEPFLELHSGMIQNLTRCLWFVKDNSVNANVVNILLPDQKEVFYKTRYAFFSNASGKYQETTFSDQEIDKAVSLDSTILDKYFLPIELETKNLEGQFEAFPNPMSSVPYNQYNRVARAIRFIDLARSQDFLPLKISFYIACLESLLTTDNTGVSHKVTERAVLMLAGDFEEKQKNFKLIKKAYSIRSDYLHGQKLGSKKEKKDSIENLEDISIKTDEIVRKLMLLILNEYSDIFLQDDNKLNDFFTKLLLK</sequence>
<reference evidence="1" key="2">
    <citation type="submission" date="2022-12" db="EMBL/GenBank/DDBJ databases">
        <authorList>
            <person name="Dechsakulwatana C."/>
            <person name="Rungsihiranrut A."/>
            <person name="Muangchinda C."/>
            <person name="Ningthoujam R."/>
            <person name="Klankeo P."/>
            <person name="Pinyakong O."/>
        </authorList>
    </citation>
    <scope>NUCLEOTIDE SEQUENCE</scope>
    <source>
        <strain evidence="1">TL01-2</strain>
    </source>
</reference>
<dbReference type="RefSeq" id="WP_316911616.1">
    <property type="nucleotide sequence ID" value="NZ_JAPTGD010000005.1"/>
</dbReference>
<accession>A0AAX6NH71</accession>